<dbReference type="PANTHER" id="PTHR17583:SF0">
    <property type="entry name" value="PHOSPHOINOSITIDE 3-KINASE REGULATORY SUBUNIT 4"/>
    <property type="match status" value="1"/>
</dbReference>
<proteinExistence type="predicted"/>
<evidence type="ECO:0000313" key="1">
    <source>
        <dbReference type="EMBL" id="CAF4441819.1"/>
    </source>
</evidence>
<dbReference type="Proteomes" id="UP000663868">
    <property type="component" value="Unassembled WGS sequence"/>
</dbReference>
<dbReference type="GO" id="GO:0004674">
    <property type="term" value="F:protein serine/threonine kinase activity"/>
    <property type="evidence" value="ECO:0007669"/>
    <property type="project" value="InterPro"/>
</dbReference>
<organism evidence="1 2">
    <name type="scientific">Adineta steineri</name>
    <dbReference type="NCBI Taxonomy" id="433720"/>
    <lineage>
        <taxon>Eukaryota</taxon>
        <taxon>Metazoa</taxon>
        <taxon>Spiralia</taxon>
        <taxon>Gnathifera</taxon>
        <taxon>Rotifera</taxon>
        <taxon>Eurotatoria</taxon>
        <taxon>Bdelloidea</taxon>
        <taxon>Adinetida</taxon>
        <taxon>Adinetidae</taxon>
        <taxon>Adineta</taxon>
    </lineage>
</organism>
<dbReference type="GO" id="GO:0005770">
    <property type="term" value="C:late endosome"/>
    <property type="evidence" value="ECO:0007669"/>
    <property type="project" value="TreeGrafter"/>
</dbReference>
<dbReference type="AlphaFoldDB" id="A0A820RMY7"/>
<sequence length="80" mass="9524">NGYCVLKIFQIVDQSLPYDQYKAQIQEIYSILHEKDISPSPLKNCLPFQIVTKNDRSIILTRPYIKDNLFYRLQTRPYLT</sequence>
<dbReference type="GO" id="GO:0071561">
    <property type="term" value="C:nucleus-vacuole junction"/>
    <property type="evidence" value="ECO:0007669"/>
    <property type="project" value="TreeGrafter"/>
</dbReference>
<accession>A0A820RMY7</accession>
<dbReference type="InterPro" id="IPR045162">
    <property type="entry name" value="Vps15-like"/>
</dbReference>
<comment type="caution">
    <text evidence="1">The sequence shown here is derived from an EMBL/GenBank/DDBJ whole genome shotgun (WGS) entry which is preliminary data.</text>
</comment>
<dbReference type="GO" id="GO:0034271">
    <property type="term" value="C:phosphatidylinositol 3-kinase complex, class III, type I"/>
    <property type="evidence" value="ECO:0007669"/>
    <property type="project" value="TreeGrafter"/>
</dbReference>
<protein>
    <submittedName>
        <fullName evidence="1">Uncharacterized protein</fullName>
    </submittedName>
</protein>
<dbReference type="PANTHER" id="PTHR17583">
    <property type="entry name" value="PHOSPHOINOSITIDE 3-KINASE REGULATORY SUBUNIT 4"/>
    <property type="match status" value="1"/>
</dbReference>
<gene>
    <name evidence="1" type="ORF">KXQ929_LOCUS53436</name>
</gene>
<feature type="non-terminal residue" evidence="1">
    <location>
        <position position="80"/>
    </location>
</feature>
<name>A0A820RMY7_9BILA</name>
<dbReference type="GO" id="GO:0016236">
    <property type="term" value="P:macroautophagy"/>
    <property type="evidence" value="ECO:0007669"/>
    <property type="project" value="InterPro"/>
</dbReference>
<evidence type="ECO:0000313" key="2">
    <source>
        <dbReference type="Proteomes" id="UP000663868"/>
    </source>
</evidence>
<feature type="non-terminal residue" evidence="1">
    <location>
        <position position="1"/>
    </location>
</feature>
<reference evidence="1" key="1">
    <citation type="submission" date="2021-02" db="EMBL/GenBank/DDBJ databases">
        <authorList>
            <person name="Nowell W R."/>
        </authorList>
    </citation>
    <scope>NUCLEOTIDE SEQUENCE</scope>
</reference>
<dbReference type="GO" id="GO:0006623">
    <property type="term" value="P:protein targeting to vacuole"/>
    <property type="evidence" value="ECO:0007669"/>
    <property type="project" value="TreeGrafter"/>
</dbReference>
<dbReference type="EMBL" id="CAJOBB010030178">
    <property type="protein sequence ID" value="CAF4441819.1"/>
    <property type="molecule type" value="Genomic_DNA"/>
</dbReference>
<dbReference type="GO" id="GO:0045324">
    <property type="term" value="P:late endosome to vacuole transport"/>
    <property type="evidence" value="ECO:0007669"/>
    <property type="project" value="InterPro"/>
</dbReference>
<dbReference type="GO" id="GO:0034272">
    <property type="term" value="C:phosphatidylinositol 3-kinase complex, class III, type II"/>
    <property type="evidence" value="ECO:0007669"/>
    <property type="project" value="TreeGrafter"/>
</dbReference>